<feature type="compositionally biased region" description="Pro residues" evidence="1">
    <location>
        <begin position="92"/>
        <end position="104"/>
    </location>
</feature>
<feature type="compositionally biased region" description="Low complexity" evidence="1">
    <location>
        <begin position="265"/>
        <end position="275"/>
    </location>
</feature>
<dbReference type="Proteomes" id="UP000218209">
    <property type="component" value="Unassembled WGS sequence"/>
</dbReference>
<feature type="compositionally biased region" description="Basic residues" evidence="1">
    <location>
        <begin position="1"/>
        <end position="10"/>
    </location>
</feature>
<evidence type="ECO:0000313" key="2">
    <source>
        <dbReference type="EMBL" id="OSX80414.1"/>
    </source>
</evidence>
<protein>
    <submittedName>
        <fullName evidence="2">Uncharacterized protein</fullName>
    </submittedName>
</protein>
<proteinExistence type="predicted"/>
<dbReference type="EMBL" id="KV918775">
    <property type="protein sequence ID" value="OSX80414.1"/>
    <property type="molecule type" value="Genomic_DNA"/>
</dbReference>
<accession>A0A1X6PHP7</accession>
<evidence type="ECO:0000313" key="3">
    <source>
        <dbReference type="Proteomes" id="UP000218209"/>
    </source>
</evidence>
<gene>
    <name evidence="2" type="ORF">BU14_0052s0030</name>
</gene>
<feature type="compositionally biased region" description="Low complexity" evidence="1">
    <location>
        <begin position="45"/>
        <end position="57"/>
    </location>
</feature>
<feature type="compositionally biased region" description="Basic residues" evidence="1">
    <location>
        <begin position="289"/>
        <end position="298"/>
    </location>
</feature>
<dbReference type="AlphaFoldDB" id="A0A1X6PHP7"/>
<feature type="region of interest" description="Disordered" evidence="1">
    <location>
        <begin position="205"/>
        <end position="244"/>
    </location>
</feature>
<feature type="compositionally biased region" description="Basic residues" evidence="1">
    <location>
        <begin position="431"/>
        <end position="440"/>
    </location>
</feature>
<name>A0A1X6PHP7_PORUM</name>
<feature type="compositionally biased region" description="Basic residues" evidence="1">
    <location>
        <begin position="319"/>
        <end position="333"/>
    </location>
</feature>
<feature type="compositionally biased region" description="Basic residues" evidence="1">
    <location>
        <begin position="205"/>
        <end position="215"/>
    </location>
</feature>
<evidence type="ECO:0000256" key="1">
    <source>
        <dbReference type="SAM" id="MobiDB-lite"/>
    </source>
</evidence>
<organism evidence="2 3">
    <name type="scientific">Porphyra umbilicalis</name>
    <name type="common">Purple laver</name>
    <name type="synonym">Red alga</name>
    <dbReference type="NCBI Taxonomy" id="2786"/>
    <lineage>
        <taxon>Eukaryota</taxon>
        <taxon>Rhodophyta</taxon>
        <taxon>Bangiophyceae</taxon>
        <taxon>Bangiales</taxon>
        <taxon>Bangiaceae</taxon>
        <taxon>Porphyra</taxon>
    </lineage>
</organism>
<feature type="region of interest" description="Disordered" evidence="1">
    <location>
        <begin position="1"/>
        <end position="104"/>
    </location>
</feature>
<feature type="compositionally biased region" description="Basic residues" evidence="1">
    <location>
        <begin position="353"/>
        <end position="362"/>
    </location>
</feature>
<feature type="compositionally biased region" description="Low complexity" evidence="1">
    <location>
        <begin position="338"/>
        <end position="348"/>
    </location>
</feature>
<feature type="compositionally biased region" description="Basic residues" evidence="1">
    <location>
        <begin position="385"/>
        <end position="402"/>
    </location>
</feature>
<feature type="region of interest" description="Disordered" evidence="1">
    <location>
        <begin position="260"/>
        <end position="440"/>
    </location>
</feature>
<reference evidence="2 3" key="1">
    <citation type="submission" date="2017-03" db="EMBL/GenBank/DDBJ databases">
        <title>WGS assembly of Porphyra umbilicalis.</title>
        <authorList>
            <person name="Brawley S.H."/>
            <person name="Blouin N.A."/>
            <person name="Ficko-Blean E."/>
            <person name="Wheeler G.L."/>
            <person name="Lohr M."/>
            <person name="Goodson H.V."/>
            <person name="Jenkins J.W."/>
            <person name="Blaby-Haas C.E."/>
            <person name="Helliwell K.E."/>
            <person name="Chan C."/>
            <person name="Marriage T."/>
            <person name="Bhattacharya D."/>
            <person name="Klein A.S."/>
            <person name="Badis Y."/>
            <person name="Brodie J."/>
            <person name="Cao Y."/>
            <person name="Collen J."/>
            <person name="Dittami S.M."/>
            <person name="Gachon C.M."/>
            <person name="Green B.R."/>
            <person name="Karpowicz S."/>
            <person name="Kim J.W."/>
            <person name="Kudahl U."/>
            <person name="Lin S."/>
            <person name="Michel G."/>
            <person name="Mittag M."/>
            <person name="Olson B.J."/>
            <person name="Pangilinan J."/>
            <person name="Peng Y."/>
            <person name="Qiu H."/>
            <person name="Shu S."/>
            <person name="Singer J.T."/>
            <person name="Smith A.G."/>
            <person name="Sprecher B.N."/>
            <person name="Wagner V."/>
            <person name="Wang W."/>
            <person name="Wang Z.-Y."/>
            <person name="Yan J."/>
            <person name="Yarish C."/>
            <person name="Zoeuner-Riek S."/>
            <person name="Zhuang Y."/>
            <person name="Zou Y."/>
            <person name="Lindquist E.A."/>
            <person name="Grimwood J."/>
            <person name="Barry K."/>
            <person name="Rokhsar D.S."/>
            <person name="Schmutz J."/>
            <person name="Stiller J.W."/>
            <person name="Grossman A.R."/>
            <person name="Prochnik S.E."/>
        </authorList>
    </citation>
    <scope>NUCLEOTIDE SEQUENCE [LARGE SCALE GENOMIC DNA]</scope>
    <source>
        <strain evidence="2">4086291</strain>
    </source>
</reference>
<keyword evidence="3" id="KW-1185">Reference proteome</keyword>
<sequence>MVRPARRGRLARAPGAPRTTFYPRRRRAADRPVRRLQRPLPSPATPAARVRPGARPRSPVPPVARPWRALRLHPPNGPPSPVGGLPRRPRPPPRAPRPPTPLPFFSPPAHPVAVFFPAPRPARRQPWRARTPSRPSSARPCGTCTPLGTMPWRCCPHWGRLLLRPPLPRPPPRPRTWALPPPPPAHALGLPPRRERVHAGRMARRRRGHQCHLRHPPRDARPQVGCGRSGAGGAPQGRPVSVRRGRRRAHWVFHQLDRRRHAPWGHPQRPGAGRRPPLPGRLCVGWLRGHGRPGRRVRGGAGGGDGRRGAARGGPRVDRPRRRGGLPHRRRHEHAGDAARGAAVGAGTDARRRAGHRLGGRPRRLDAAVGAPRPDRPTGTGGGVGRRRRRGRRRRWWRRRAARPVGAPDRRAVRGGGVPAPPAGALPAPRHWGRRRRRRW</sequence>